<dbReference type="EMBL" id="NBSK02000003">
    <property type="protein sequence ID" value="KAJ0218312.1"/>
    <property type="molecule type" value="Genomic_DNA"/>
</dbReference>
<sequence>MMRWCLRGGCKSLFGGKQQRSRPSSCLRSRPTFSSLGIVCGHAIAASRYSNITRLVNMIKYITGLMCFELPTRPKMCTLYPSI</sequence>
<dbReference type="AlphaFoldDB" id="A0A9R1XT12"/>
<evidence type="ECO:0000313" key="1">
    <source>
        <dbReference type="EMBL" id="KAJ0218312.1"/>
    </source>
</evidence>
<organism evidence="1 2">
    <name type="scientific">Lactuca sativa</name>
    <name type="common">Garden lettuce</name>
    <dbReference type="NCBI Taxonomy" id="4236"/>
    <lineage>
        <taxon>Eukaryota</taxon>
        <taxon>Viridiplantae</taxon>
        <taxon>Streptophyta</taxon>
        <taxon>Embryophyta</taxon>
        <taxon>Tracheophyta</taxon>
        <taxon>Spermatophyta</taxon>
        <taxon>Magnoliopsida</taxon>
        <taxon>eudicotyledons</taxon>
        <taxon>Gunneridae</taxon>
        <taxon>Pentapetalae</taxon>
        <taxon>asterids</taxon>
        <taxon>campanulids</taxon>
        <taxon>Asterales</taxon>
        <taxon>Asteraceae</taxon>
        <taxon>Cichorioideae</taxon>
        <taxon>Cichorieae</taxon>
        <taxon>Lactucinae</taxon>
        <taxon>Lactuca</taxon>
    </lineage>
</organism>
<evidence type="ECO:0000313" key="2">
    <source>
        <dbReference type="Proteomes" id="UP000235145"/>
    </source>
</evidence>
<accession>A0A9R1XT12</accession>
<keyword evidence="2" id="KW-1185">Reference proteome</keyword>
<dbReference type="Proteomes" id="UP000235145">
    <property type="component" value="Unassembled WGS sequence"/>
</dbReference>
<comment type="caution">
    <text evidence="1">The sequence shown here is derived from an EMBL/GenBank/DDBJ whole genome shotgun (WGS) entry which is preliminary data.</text>
</comment>
<proteinExistence type="predicted"/>
<name>A0A9R1XT12_LACSA</name>
<gene>
    <name evidence="1" type="ORF">LSAT_V11C300112970</name>
</gene>
<reference evidence="1 2" key="1">
    <citation type="journal article" date="2017" name="Nat. Commun.">
        <title>Genome assembly with in vitro proximity ligation data and whole-genome triplication in lettuce.</title>
        <authorList>
            <person name="Reyes-Chin-Wo S."/>
            <person name="Wang Z."/>
            <person name="Yang X."/>
            <person name="Kozik A."/>
            <person name="Arikit S."/>
            <person name="Song C."/>
            <person name="Xia L."/>
            <person name="Froenicke L."/>
            <person name="Lavelle D.O."/>
            <person name="Truco M.J."/>
            <person name="Xia R."/>
            <person name="Zhu S."/>
            <person name="Xu C."/>
            <person name="Xu H."/>
            <person name="Xu X."/>
            <person name="Cox K."/>
            <person name="Korf I."/>
            <person name="Meyers B.C."/>
            <person name="Michelmore R.W."/>
        </authorList>
    </citation>
    <scope>NUCLEOTIDE SEQUENCE [LARGE SCALE GENOMIC DNA]</scope>
    <source>
        <strain evidence="2">cv. Salinas</strain>
        <tissue evidence="1">Seedlings</tissue>
    </source>
</reference>
<protein>
    <submittedName>
        <fullName evidence="1">Uncharacterized protein</fullName>
    </submittedName>
</protein>